<dbReference type="PANTHER" id="PTHR40469">
    <property type="entry name" value="SECRETED GLYCOSYL HYDROLASE"/>
    <property type="match status" value="1"/>
</dbReference>
<dbReference type="RefSeq" id="WP_277899522.1">
    <property type="nucleotide sequence ID" value="NZ_JAPMUA010000002.1"/>
</dbReference>
<dbReference type="InterPro" id="IPR029062">
    <property type="entry name" value="Class_I_gatase-like"/>
</dbReference>
<gene>
    <name evidence="2" type="ORF">OSR52_04920</name>
</gene>
<sequence length="262" mass="30205">MLLQLFFKKNLYLFVLLCSFYSFAQFPRFKALAFYSTEVEEAHVNFANDAIAYLKDLTIGDGFILETTTNMDDLLLDDLQSYSLIIMLNDFPHTQQQRAAFEKYMDNGGGWLGFHVSAYNDKTTNWPWFVDFLGGAVFYTNNWPPMPAKIVVEDTMHPVTKGMPKTYIAPANEWYQWKPSPRENLDVKVLASLSEDNYPFGLKDIIQGGDTPVVWTHTKYRMVYMNIGHGSRIFKEAVQNRMVIAALKYVVSTDKKGNVFKY</sequence>
<dbReference type="Gene3D" id="3.40.50.880">
    <property type="match status" value="1"/>
</dbReference>
<protein>
    <submittedName>
        <fullName evidence="2">ThuA domain-containing protein</fullName>
    </submittedName>
</protein>
<reference evidence="2" key="1">
    <citation type="submission" date="2022-11" db="EMBL/GenBank/DDBJ databases">
        <title>High-quality draft genome sequence of Galbibacter sp. strain CMA-7.</title>
        <authorList>
            <person name="Wei L."/>
            <person name="Dong C."/>
            <person name="Shao Z."/>
        </authorList>
    </citation>
    <scope>NUCLEOTIDE SEQUENCE</scope>
    <source>
        <strain evidence="2">CMA-7</strain>
    </source>
</reference>
<dbReference type="Proteomes" id="UP001153642">
    <property type="component" value="Unassembled WGS sequence"/>
</dbReference>
<evidence type="ECO:0000313" key="2">
    <source>
        <dbReference type="EMBL" id="MDG3585202.1"/>
    </source>
</evidence>
<organism evidence="2 3">
    <name type="scientific">Galbibacter pacificus</name>
    <dbReference type="NCBI Taxonomy" id="2996052"/>
    <lineage>
        <taxon>Bacteria</taxon>
        <taxon>Pseudomonadati</taxon>
        <taxon>Bacteroidota</taxon>
        <taxon>Flavobacteriia</taxon>
        <taxon>Flavobacteriales</taxon>
        <taxon>Flavobacteriaceae</taxon>
        <taxon>Galbibacter</taxon>
    </lineage>
</organism>
<name>A0ABT6FPW1_9FLAO</name>
<dbReference type="PANTHER" id="PTHR40469:SF2">
    <property type="entry name" value="GALACTOSE-BINDING DOMAIN-LIKE SUPERFAMILY PROTEIN"/>
    <property type="match status" value="1"/>
</dbReference>
<dbReference type="EMBL" id="JAPMUA010000002">
    <property type="protein sequence ID" value="MDG3585202.1"/>
    <property type="molecule type" value="Genomic_DNA"/>
</dbReference>
<feature type="domain" description="ThuA-like" evidence="1">
    <location>
        <begin position="39"/>
        <end position="250"/>
    </location>
</feature>
<evidence type="ECO:0000259" key="1">
    <source>
        <dbReference type="Pfam" id="PF06283"/>
    </source>
</evidence>
<evidence type="ECO:0000313" key="3">
    <source>
        <dbReference type="Proteomes" id="UP001153642"/>
    </source>
</evidence>
<comment type="caution">
    <text evidence="2">The sequence shown here is derived from an EMBL/GenBank/DDBJ whole genome shotgun (WGS) entry which is preliminary data.</text>
</comment>
<dbReference type="SUPFAM" id="SSF52317">
    <property type="entry name" value="Class I glutamine amidotransferase-like"/>
    <property type="match status" value="1"/>
</dbReference>
<proteinExistence type="predicted"/>
<accession>A0ABT6FPW1</accession>
<dbReference type="Pfam" id="PF06283">
    <property type="entry name" value="ThuA"/>
    <property type="match status" value="1"/>
</dbReference>
<keyword evidence="3" id="KW-1185">Reference proteome</keyword>
<dbReference type="InterPro" id="IPR029010">
    <property type="entry name" value="ThuA-like"/>
</dbReference>